<evidence type="ECO:0000256" key="2">
    <source>
        <dbReference type="ARBA" id="ARBA00022741"/>
    </source>
</evidence>
<dbReference type="GO" id="GO:0001727">
    <property type="term" value="F:lipid kinase activity"/>
    <property type="evidence" value="ECO:0007669"/>
    <property type="project" value="TreeGrafter"/>
</dbReference>
<keyword evidence="4" id="KW-0067">ATP-binding</keyword>
<protein>
    <recommendedName>
        <fullName evidence="6">DAGKc domain-containing protein</fullName>
    </recommendedName>
</protein>
<dbReference type="PROSITE" id="PS50146">
    <property type="entry name" value="DAGK"/>
    <property type="match status" value="1"/>
</dbReference>
<gene>
    <name evidence="7" type="ORF">CVIRNUC_009927</name>
</gene>
<evidence type="ECO:0000256" key="1">
    <source>
        <dbReference type="ARBA" id="ARBA00022679"/>
    </source>
</evidence>
<evidence type="ECO:0000256" key="3">
    <source>
        <dbReference type="ARBA" id="ARBA00022777"/>
    </source>
</evidence>
<evidence type="ECO:0000256" key="5">
    <source>
        <dbReference type="SAM" id="MobiDB-lite"/>
    </source>
</evidence>
<dbReference type="InterPro" id="IPR017438">
    <property type="entry name" value="ATP-NAD_kinase_N"/>
</dbReference>
<sequence>MSAQMTGLAGDKASGEAESQGQAGSTIPVTCHGVIGKLAISADLGVAFGLVEENGEQGGALRACCGQAPVPFEIRQEELIGGSMEGACDFRVWYCRPDCRVAGKPIRRLRKSARMSCATEEAAAQAVQLLRDAALPKKKCVQRRLLVILNPCSGRGRARKAFSKHVRPILEAAGFHLDFRETKGPGHATEIVKDAHLETVDAVVAVGGDGTIFEILQGYFNGADWEQRVKTPFCLVPSGSGNALAANCGLWTLETAAYAICKGRTRPLDIFSVVQPPSQRYFAFLSIYYGMMANLDHGTDHLRWMGSCRFTLGAIHEILQQRKYAATVAYLPAASRHFACEDVPHKTLGEKGCGHTEADAPSMNHQSHNGKEQSQDAPIACPDSDQKTTPGSCSSAGPPLPLLRALGPRDALKLGSIAEVHPGWQVLTPQETSFFAAVNLPMLDFHSRTGPEADFDSGCLDIVYVPEIANRRQGLEWLGLLGKGQHLERSITHLRKARAMIIEPHSTGTYLVVDGEAIPYKRVYLEVHPSLCNAIVA</sequence>
<keyword evidence="8" id="KW-1185">Reference proteome</keyword>
<dbReference type="SUPFAM" id="SSF111331">
    <property type="entry name" value="NAD kinase/diacylglycerol kinase-like"/>
    <property type="match status" value="1"/>
</dbReference>
<organism evidence="7 8">
    <name type="scientific">Coccomyxa viridis</name>
    <dbReference type="NCBI Taxonomy" id="1274662"/>
    <lineage>
        <taxon>Eukaryota</taxon>
        <taxon>Viridiplantae</taxon>
        <taxon>Chlorophyta</taxon>
        <taxon>core chlorophytes</taxon>
        <taxon>Trebouxiophyceae</taxon>
        <taxon>Trebouxiophyceae incertae sedis</taxon>
        <taxon>Coccomyxaceae</taxon>
        <taxon>Coccomyxa</taxon>
    </lineage>
</organism>
<dbReference type="PANTHER" id="PTHR12358">
    <property type="entry name" value="SPHINGOSINE KINASE"/>
    <property type="match status" value="1"/>
</dbReference>
<evidence type="ECO:0000313" key="7">
    <source>
        <dbReference type="EMBL" id="CAK0786713.1"/>
    </source>
</evidence>
<dbReference type="Proteomes" id="UP001314263">
    <property type="component" value="Unassembled WGS sequence"/>
</dbReference>
<evidence type="ECO:0000259" key="6">
    <source>
        <dbReference type="PROSITE" id="PS50146"/>
    </source>
</evidence>
<dbReference type="InterPro" id="IPR045540">
    <property type="entry name" value="YegS/DAGK_C"/>
</dbReference>
<dbReference type="SMART" id="SM00046">
    <property type="entry name" value="DAGKc"/>
    <property type="match status" value="1"/>
</dbReference>
<dbReference type="Gene3D" id="2.60.200.40">
    <property type="match status" value="1"/>
</dbReference>
<dbReference type="AlphaFoldDB" id="A0AAV1IHE3"/>
<dbReference type="GO" id="GO:0016020">
    <property type="term" value="C:membrane"/>
    <property type="evidence" value="ECO:0007669"/>
    <property type="project" value="TreeGrafter"/>
</dbReference>
<name>A0AAV1IHE3_9CHLO</name>
<proteinExistence type="predicted"/>
<feature type="domain" description="DAGKc" evidence="6">
    <location>
        <begin position="140"/>
        <end position="277"/>
    </location>
</feature>
<dbReference type="EMBL" id="CAUYUE010000015">
    <property type="protein sequence ID" value="CAK0786713.1"/>
    <property type="molecule type" value="Genomic_DNA"/>
</dbReference>
<dbReference type="Pfam" id="PF19279">
    <property type="entry name" value="YegS_C"/>
    <property type="match status" value="1"/>
</dbReference>
<accession>A0AAV1IHE3</accession>
<dbReference type="GO" id="GO:0005524">
    <property type="term" value="F:ATP binding"/>
    <property type="evidence" value="ECO:0007669"/>
    <property type="project" value="UniProtKB-KW"/>
</dbReference>
<dbReference type="Pfam" id="PF00781">
    <property type="entry name" value="DAGK_cat"/>
    <property type="match status" value="1"/>
</dbReference>
<dbReference type="GO" id="GO:0005737">
    <property type="term" value="C:cytoplasm"/>
    <property type="evidence" value="ECO:0007669"/>
    <property type="project" value="TreeGrafter"/>
</dbReference>
<evidence type="ECO:0000313" key="8">
    <source>
        <dbReference type="Proteomes" id="UP001314263"/>
    </source>
</evidence>
<dbReference type="InterPro" id="IPR016064">
    <property type="entry name" value="NAD/diacylglycerol_kinase_sf"/>
</dbReference>
<dbReference type="InterPro" id="IPR001206">
    <property type="entry name" value="Diacylglycerol_kinase_cat_dom"/>
</dbReference>
<dbReference type="GO" id="GO:0046512">
    <property type="term" value="P:sphingosine biosynthetic process"/>
    <property type="evidence" value="ECO:0007669"/>
    <property type="project" value="TreeGrafter"/>
</dbReference>
<evidence type="ECO:0000256" key="4">
    <source>
        <dbReference type="ARBA" id="ARBA00022840"/>
    </source>
</evidence>
<keyword evidence="1" id="KW-0808">Transferase</keyword>
<keyword evidence="2" id="KW-0547">Nucleotide-binding</keyword>
<dbReference type="PANTHER" id="PTHR12358:SF31">
    <property type="entry name" value="ACYLGLYCEROL KINASE, MITOCHONDRIAL"/>
    <property type="match status" value="1"/>
</dbReference>
<keyword evidence="3" id="KW-0418">Kinase</keyword>
<feature type="region of interest" description="Disordered" evidence="5">
    <location>
        <begin position="351"/>
        <end position="400"/>
    </location>
</feature>
<comment type="caution">
    <text evidence="7">The sequence shown here is derived from an EMBL/GenBank/DDBJ whole genome shotgun (WGS) entry which is preliminary data.</text>
</comment>
<feature type="region of interest" description="Disordered" evidence="5">
    <location>
        <begin position="1"/>
        <end position="24"/>
    </location>
</feature>
<reference evidence="7 8" key="1">
    <citation type="submission" date="2023-10" db="EMBL/GenBank/DDBJ databases">
        <authorList>
            <person name="Maclean D."/>
            <person name="Macfadyen A."/>
        </authorList>
    </citation>
    <scope>NUCLEOTIDE SEQUENCE [LARGE SCALE GENOMIC DNA]</scope>
</reference>
<dbReference type="InterPro" id="IPR050187">
    <property type="entry name" value="Lipid_Phosphate_FormReg"/>
</dbReference>
<dbReference type="Gene3D" id="3.40.50.10330">
    <property type="entry name" value="Probable inorganic polyphosphate/atp-NAD kinase, domain 1"/>
    <property type="match status" value="1"/>
</dbReference>